<name>A0A832ZZX9_9EURY</name>
<sequence length="376" mass="43412">MKVLVVGINTRPVANSAKRLGYKVYSVSYYNPVDLQADVKEYFINDMYHGRFSENYDSRKLIECAEKYVDEVDYIFICSGVFEYENSTTPDWDVVGNPPKKIKMLSNKYYVTRKLENLGCPVPETHIIYNPQQLERYLQEYGKVVVKPIYGHGGRGVVTISLNMDDDKYYSLLKNLKYPCLVQEYIPSESFSVAYIGREFITFNKQIVENNSYFGCITPYNLEKLLDVEYAKGLFEEIIEFFDLKGMNGIDFMIKDGLPVVVEINPRIPGTFETVELALQCNLVRSIIESVEGRGPLNLKPVRQYIKKILCADRRVISYIKKRENIADVPKYGAVIEEGEPLVTIIGRNMEEVERTAEEIWKMVVPWQVGKNSTRY</sequence>
<dbReference type="GO" id="GO:0046872">
    <property type="term" value="F:metal ion binding"/>
    <property type="evidence" value="ECO:0007669"/>
    <property type="project" value="InterPro"/>
</dbReference>
<dbReference type="AlphaFoldDB" id="A0A832ZZX9"/>
<dbReference type="Pfam" id="PF02655">
    <property type="entry name" value="ATP-grasp_3"/>
    <property type="match status" value="1"/>
</dbReference>
<organism evidence="3 4">
    <name type="scientific">Methanothermococcus okinawensis</name>
    <dbReference type="NCBI Taxonomy" id="155863"/>
    <lineage>
        <taxon>Archaea</taxon>
        <taxon>Methanobacteriati</taxon>
        <taxon>Methanobacteriota</taxon>
        <taxon>Methanomada group</taxon>
        <taxon>Methanococci</taxon>
        <taxon>Methanococcales</taxon>
        <taxon>Methanococcaceae</taxon>
        <taxon>Methanothermococcus</taxon>
    </lineage>
</organism>
<dbReference type="GO" id="GO:0005737">
    <property type="term" value="C:cytoplasm"/>
    <property type="evidence" value="ECO:0007669"/>
    <property type="project" value="TreeGrafter"/>
</dbReference>
<dbReference type="InterPro" id="IPR003806">
    <property type="entry name" value="ATP-grasp_PylC-type"/>
</dbReference>
<proteinExistence type="predicted"/>
<feature type="domain" description="ATP-grasp" evidence="2">
    <location>
        <begin position="112"/>
        <end position="292"/>
    </location>
</feature>
<evidence type="ECO:0000256" key="1">
    <source>
        <dbReference type="PROSITE-ProRule" id="PRU00409"/>
    </source>
</evidence>
<protein>
    <submittedName>
        <fullName evidence="3">ATP-grasp domain-containing protein</fullName>
    </submittedName>
</protein>
<dbReference type="EMBL" id="DQVW01000116">
    <property type="protein sequence ID" value="HIQ33024.1"/>
    <property type="molecule type" value="Genomic_DNA"/>
</dbReference>
<comment type="caution">
    <text evidence="3">The sequence shown here is derived from an EMBL/GenBank/DDBJ whole genome shotgun (WGS) entry which is preliminary data.</text>
</comment>
<dbReference type="PANTHER" id="PTHR21621">
    <property type="entry name" value="RIBOSOMAL PROTEIN S6 MODIFICATION PROTEIN"/>
    <property type="match status" value="1"/>
</dbReference>
<reference evidence="3" key="1">
    <citation type="journal article" date="2020" name="ISME J.">
        <title>Gammaproteobacteria mediating utilization of methyl-, sulfur- and petroleum organic compounds in deep ocean hydrothermal plumes.</title>
        <authorList>
            <person name="Zhou Z."/>
            <person name="Liu Y."/>
            <person name="Pan J."/>
            <person name="Cron B.R."/>
            <person name="Toner B.M."/>
            <person name="Anantharaman K."/>
            <person name="Breier J.A."/>
            <person name="Dick G.J."/>
            <person name="Li M."/>
        </authorList>
    </citation>
    <scope>NUCLEOTIDE SEQUENCE</scope>
    <source>
        <strain evidence="3">SZUA-1534</strain>
    </source>
</reference>
<accession>A0A832ZZX9</accession>
<evidence type="ECO:0000259" key="2">
    <source>
        <dbReference type="PROSITE" id="PS50975"/>
    </source>
</evidence>
<dbReference type="InterPro" id="IPR016677">
    <property type="entry name" value="UCP016817_carboligase"/>
</dbReference>
<evidence type="ECO:0000313" key="3">
    <source>
        <dbReference type="EMBL" id="HIQ33024.1"/>
    </source>
</evidence>
<dbReference type="PANTHER" id="PTHR21621:SF2">
    <property type="entry name" value="COENZYME GAMMA-F420-2:ALPHA-L-GLUTAMATE LIGASE"/>
    <property type="match status" value="1"/>
</dbReference>
<dbReference type="Gene3D" id="3.30.470.20">
    <property type="entry name" value="ATP-grasp fold, B domain"/>
    <property type="match status" value="2"/>
</dbReference>
<gene>
    <name evidence="3" type="ORF">EYH55_06060</name>
</gene>
<dbReference type="InterPro" id="IPR013815">
    <property type="entry name" value="ATP_grasp_subdomain_1"/>
</dbReference>
<dbReference type="GO" id="GO:0005524">
    <property type="term" value="F:ATP binding"/>
    <property type="evidence" value="ECO:0007669"/>
    <property type="project" value="UniProtKB-UniRule"/>
</dbReference>
<evidence type="ECO:0000313" key="4">
    <source>
        <dbReference type="Proteomes" id="UP000623215"/>
    </source>
</evidence>
<keyword evidence="1" id="KW-0067">ATP-binding</keyword>
<keyword evidence="1" id="KW-0547">Nucleotide-binding</keyword>
<dbReference type="PROSITE" id="PS50975">
    <property type="entry name" value="ATP_GRASP"/>
    <property type="match status" value="1"/>
</dbReference>
<dbReference type="Gene3D" id="3.30.1490.20">
    <property type="entry name" value="ATP-grasp fold, A domain"/>
    <property type="match status" value="1"/>
</dbReference>
<dbReference type="Proteomes" id="UP000623215">
    <property type="component" value="Unassembled WGS sequence"/>
</dbReference>
<dbReference type="SUPFAM" id="SSF56059">
    <property type="entry name" value="Glutathione synthetase ATP-binding domain-like"/>
    <property type="match status" value="1"/>
</dbReference>
<dbReference type="PIRSF" id="PIRSF016817">
    <property type="entry name" value="UCP016817_carboligase"/>
    <property type="match status" value="1"/>
</dbReference>
<dbReference type="InterPro" id="IPR011761">
    <property type="entry name" value="ATP-grasp"/>
</dbReference>
<dbReference type="GO" id="GO:0043774">
    <property type="term" value="F:coenzyme F420-2 alpha-glutamyl ligase activity"/>
    <property type="evidence" value="ECO:0007669"/>
    <property type="project" value="TreeGrafter"/>
</dbReference>